<evidence type="ECO:0000256" key="1">
    <source>
        <dbReference type="SAM" id="MobiDB-lite"/>
    </source>
</evidence>
<organism evidence="2">
    <name type="scientific">marine sediment metagenome</name>
    <dbReference type="NCBI Taxonomy" id="412755"/>
    <lineage>
        <taxon>unclassified sequences</taxon>
        <taxon>metagenomes</taxon>
        <taxon>ecological metagenomes</taxon>
    </lineage>
</organism>
<sequence>MVEEKLRELLKIREEILKGSENETEQSKVLPKQDRRSSVGINRKEFLVETNSHEDKSLSENPRKNKECE</sequence>
<name>X0WL90_9ZZZZ</name>
<accession>X0WL90</accession>
<dbReference type="AlphaFoldDB" id="X0WL90"/>
<reference evidence="2" key="1">
    <citation type="journal article" date="2014" name="Front. Microbiol.">
        <title>High frequency of phylogenetically diverse reductive dehalogenase-homologous genes in deep subseafloor sedimentary metagenomes.</title>
        <authorList>
            <person name="Kawai M."/>
            <person name="Futagami T."/>
            <person name="Toyoda A."/>
            <person name="Takaki Y."/>
            <person name="Nishi S."/>
            <person name="Hori S."/>
            <person name="Arai W."/>
            <person name="Tsubouchi T."/>
            <person name="Morono Y."/>
            <person name="Uchiyama I."/>
            <person name="Ito T."/>
            <person name="Fujiyama A."/>
            <person name="Inagaki F."/>
            <person name="Takami H."/>
        </authorList>
    </citation>
    <scope>NUCLEOTIDE SEQUENCE</scope>
    <source>
        <strain evidence="2">Expedition CK06-06</strain>
    </source>
</reference>
<evidence type="ECO:0000313" key="2">
    <source>
        <dbReference type="EMBL" id="GAG31430.1"/>
    </source>
</evidence>
<gene>
    <name evidence="2" type="ORF">S01H1_66540</name>
</gene>
<comment type="caution">
    <text evidence="2">The sequence shown here is derived from an EMBL/GenBank/DDBJ whole genome shotgun (WGS) entry which is preliminary data.</text>
</comment>
<feature type="compositionally biased region" description="Basic and acidic residues" evidence="1">
    <location>
        <begin position="31"/>
        <end position="69"/>
    </location>
</feature>
<feature type="region of interest" description="Disordered" evidence="1">
    <location>
        <begin position="18"/>
        <end position="69"/>
    </location>
</feature>
<proteinExistence type="predicted"/>
<dbReference type="EMBL" id="BARS01044003">
    <property type="protein sequence ID" value="GAG31430.1"/>
    <property type="molecule type" value="Genomic_DNA"/>
</dbReference>
<protein>
    <submittedName>
        <fullName evidence="2">Uncharacterized protein</fullName>
    </submittedName>
</protein>